<dbReference type="EMBL" id="KV427705">
    <property type="protein sequence ID" value="KZS99942.1"/>
    <property type="molecule type" value="Genomic_DNA"/>
</dbReference>
<feature type="region of interest" description="Disordered" evidence="1">
    <location>
        <begin position="1"/>
        <end position="82"/>
    </location>
</feature>
<evidence type="ECO:0000256" key="1">
    <source>
        <dbReference type="SAM" id="MobiDB-lite"/>
    </source>
</evidence>
<protein>
    <submittedName>
        <fullName evidence="2">Uncharacterized protein</fullName>
    </submittedName>
</protein>
<dbReference type="GeneID" id="63830592"/>
<sequence length="82" mass="8668">REGSEHCNHRRHSPYNAHEPRHSQDSLHSSAVRGFTGTTRPSKPSGSPTRIAIYANCPSLASPVVQSSGSSSPLVASPAAHL</sequence>
<keyword evidence="3" id="KW-1185">Reference proteome</keyword>
<evidence type="ECO:0000313" key="2">
    <source>
        <dbReference type="EMBL" id="KZS99942.1"/>
    </source>
</evidence>
<dbReference type="RefSeq" id="XP_040757683.1">
    <property type="nucleotide sequence ID" value="XM_040913564.1"/>
</dbReference>
<reference evidence="2 3" key="1">
    <citation type="journal article" date="2016" name="Mol. Biol. Evol.">
        <title>Comparative Genomics of Early-Diverging Mushroom-Forming Fungi Provides Insights into the Origins of Lignocellulose Decay Capabilities.</title>
        <authorList>
            <person name="Nagy L.G."/>
            <person name="Riley R."/>
            <person name="Tritt A."/>
            <person name="Adam C."/>
            <person name="Daum C."/>
            <person name="Floudas D."/>
            <person name="Sun H."/>
            <person name="Yadav J.S."/>
            <person name="Pangilinan J."/>
            <person name="Larsson K.H."/>
            <person name="Matsuura K."/>
            <person name="Barry K."/>
            <person name="Labutti K."/>
            <person name="Kuo R."/>
            <person name="Ohm R.A."/>
            <person name="Bhattacharya S.S."/>
            <person name="Shirouzu T."/>
            <person name="Yoshinaga Y."/>
            <person name="Martin F.M."/>
            <person name="Grigoriev I.V."/>
            <person name="Hibbett D.S."/>
        </authorList>
    </citation>
    <scope>NUCLEOTIDE SEQUENCE [LARGE SCALE GENOMIC DNA]</scope>
    <source>
        <strain evidence="2 3">93-53</strain>
    </source>
</reference>
<name>A0A165AZG4_9APHY</name>
<accession>A0A165AZG4</accession>
<proteinExistence type="predicted"/>
<feature type="non-terminal residue" evidence="2">
    <location>
        <position position="1"/>
    </location>
</feature>
<evidence type="ECO:0000313" key="3">
    <source>
        <dbReference type="Proteomes" id="UP000076871"/>
    </source>
</evidence>
<organism evidence="2 3">
    <name type="scientific">Laetiporus sulphureus 93-53</name>
    <dbReference type="NCBI Taxonomy" id="1314785"/>
    <lineage>
        <taxon>Eukaryota</taxon>
        <taxon>Fungi</taxon>
        <taxon>Dikarya</taxon>
        <taxon>Basidiomycota</taxon>
        <taxon>Agaricomycotina</taxon>
        <taxon>Agaricomycetes</taxon>
        <taxon>Polyporales</taxon>
        <taxon>Laetiporus</taxon>
    </lineage>
</organism>
<dbReference type="InParanoid" id="A0A165AZG4"/>
<feature type="compositionally biased region" description="Low complexity" evidence="1">
    <location>
        <begin position="59"/>
        <end position="82"/>
    </location>
</feature>
<dbReference type="Proteomes" id="UP000076871">
    <property type="component" value="Unassembled WGS sequence"/>
</dbReference>
<dbReference type="AlphaFoldDB" id="A0A165AZG4"/>
<gene>
    <name evidence="2" type="ORF">LAESUDRAFT_765088</name>
</gene>
<feature type="compositionally biased region" description="Polar residues" evidence="1">
    <location>
        <begin position="36"/>
        <end position="48"/>
    </location>
</feature>